<dbReference type="Pfam" id="PF03749">
    <property type="entry name" value="SfsA"/>
    <property type="match status" value="1"/>
</dbReference>
<dbReference type="InterPro" id="IPR005224">
    <property type="entry name" value="SfsA"/>
</dbReference>
<dbReference type="NCBIfam" id="TIGR00230">
    <property type="entry name" value="sfsA"/>
    <property type="match status" value="1"/>
</dbReference>
<protein>
    <recommendedName>
        <fullName evidence="1">Sugar fermentation stimulation protein C-terminal domain-containing protein</fullName>
    </recommendedName>
</protein>
<dbReference type="PANTHER" id="PTHR30545:SF2">
    <property type="entry name" value="SUGAR FERMENTATION STIMULATION PROTEIN A"/>
    <property type="match status" value="1"/>
</dbReference>
<dbReference type="EMBL" id="MN738789">
    <property type="protein sequence ID" value="QHT37087.1"/>
    <property type="molecule type" value="Genomic_DNA"/>
</dbReference>
<reference evidence="2" key="1">
    <citation type="journal article" date="2020" name="Nature">
        <title>Giant virus diversity and host interactions through global metagenomics.</title>
        <authorList>
            <person name="Schulz F."/>
            <person name="Roux S."/>
            <person name="Paez-Espino D."/>
            <person name="Jungbluth S."/>
            <person name="Walsh D.A."/>
            <person name="Denef V.J."/>
            <person name="McMahon K.D."/>
            <person name="Konstantinidis K.T."/>
            <person name="Eloe-Fadrosh E.A."/>
            <person name="Kyrpides N.C."/>
            <person name="Woyke T."/>
        </authorList>
    </citation>
    <scope>NUCLEOTIDE SEQUENCE</scope>
    <source>
        <strain evidence="2">GVMAG-S-ERX555967-131</strain>
    </source>
</reference>
<dbReference type="GO" id="GO:0003677">
    <property type="term" value="F:DNA binding"/>
    <property type="evidence" value="ECO:0007669"/>
    <property type="project" value="InterPro"/>
</dbReference>
<organism evidence="2">
    <name type="scientific">viral metagenome</name>
    <dbReference type="NCBI Taxonomy" id="1070528"/>
    <lineage>
        <taxon>unclassified sequences</taxon>
        <taxon>metagenomes</taxon>
        <taxon>organismal metagenomes</taxon>
    </lineage>
</organism>
<dbReference type="PANTHER" id="PTHR30545">
    <property type="entry name" value="SUGAR FERMENTATION STIMULATION PROTEIN A"/>
    <property type="match status" value="1"/>
</dbReference>
<sequence length="241" mass="27628">MKLIEFIDPVECKCIKRPSVVIKSPYVADILINNKEMLAHCPSLGLGNIIQPDSIMLATKSNTKTKTDYTIQAVLEDNVWVGNVPLHANRIVKNLLENTNHIMENIKHIKPEFKYGDSRFDFLINLNNDECIYCEVKSVHIKQNNTAIFPVGYIKPKQNTVSERANKHLTELISLAKENKKAMLIFVVQRGDCDKFSPNLQKDPIFSGLLHSALQNNVIIKIIYTYVDTKGIYFRYIEDYK</sequence>
<name>A0A6C0F5J1_9ZZZZ</name>
<dbReference type="AlphaFoldDB" id="A0A6C0F5J1"/>
<dbReference type="InterPro" id="IPR040452">
    <property type="entry name" value="SfsA_C"/>
</dbReference>
<dbReference type="Gene3D" id="3.40.1350.60">
    <property type="match status" value="1"/>
</dbReference>
<accession>A0A6C0F5J1</accession>
<evidence type="ECO:0000313" key="2">
    <source>
        <dbReference type="EMBL" id="QHT37087.1"/>
    </source>
</evidence>
<feature type="domain" description="Sugar fermentation stimulation protein C-terminal" evidence="1">
    <location>
        <begin position="87"/>
        <end position="229"/>
    </location>
</feature>
<evidence type="ECO:0000259" key="1">
    <source>
        <dbReference type="Pfam" id="PF03749"/>
    </source>
</evidence>
<proteinExistence type="predicted"/>
<dbReference type="CDD" id="cd22359">
    <property type="entry name" value="SfsA-like_bacterial"/>
    <property type="match status" value="1"/>
</dbReference>